<gene>
    <name evidence="1" type="ORF">TNIN_180361</name>
</gene>
<keyword evidence="2" id="KW-1185">Reference proteome</keyword>
<dbReference type="Proteomes" id="UP000886998">
    <property type="component" value="Unassembled WGS sequence"/>
</dbReference>
<evidence type="ECO:0000313" key="2">
    <source>
        <dbReference type="Proteomes" id="UP000886998"/>
    </source>
</evidence>
<dbReference type="AlphaFoldDB" id="A0A8X7CD99"/>
<dbReference type="EMBL" id="BMAV01016506">
    <property type="protein sequence ID" value="GFY67309.1"/>
    <property type="molecule type" value="Genomic_DNA"/>
</dbReference>
<comment type="caution">
    <text evidence="1">The sequence shown here is derived from an EMBL/GenBank/DDBJ whole genome shotgun (WGS) entry which is preliminary data.</text>
</comment>
<name>A0A8X7CD99_9ARAC</name>
<accession>A0A8X7CD99</accession>
<proteinExistence type="predicted"/>
<reference evidence="1" key="1">
    <citation type="submission" date="2020-08" db="EMBL/GenBank/DDBJ databases">
        <title>Multicomponent nature underlies the extraordinary mechanical properties of spider dragline silk.</title>
        <authorList>
            <person name="Kono N."/>
            <person name="Nakamura H."/>
            <person name="Mori M."/>
            <person name="Yoshida Y."/>
            <person name="Ohtoshi R."/>
            <person name="Malay A.D."/>
            <person name="Moran D.A.P."/>
            <person name="Tomita M."/>
            <person name="Numata K."/>
            <person name="Arakawa K."/>
        </authorList>
    </citation>
    <scope>NUCLEOTIDE SEQUENCE</scope>
</reference>
<protein>
    <submittedName>
        <fullName evidence="1">Uncharacterized protein</fullName>
    </submittedName>
</protein>
<sequence>MQGKCMENEVSNVNDLLHSLQGQSNFQEVQPISVFEYSELSRVNMGIQLCEQEHSVDISVARQCIGTTNDCLIVKNNQDNDLLSEIFDSRSEGLILSEIPLFESEFEVPQSHHLDENFCRNSEKTPESVELTKEDLKIDPINLYFNLYDFL</sequence>
<evidence type="ECO:0000313" key="1">
    <source>
        <dbReference type="EMBL" id="GFY67309.1"/>
    </source>
</evidence>
<organism evidence="1 2">
    <name type="scientific">Trichonephila inaurata madagascariensis</name>
    <dbReference type="NCBI Taxonomy" id="2747483"/>
    <lineage>
        <taxon>Eukaryota</taxon>
        <taxon>Metazoa</taxon>
        <taxon>Ecdysozoa</taxon>
        <taxon>Arthropoda</taxon>
        <taxon>Chelicerata</taxon>
        <taxon>Arachnida</taxon>
        <taxon>Araneae</taxon>
        <taxon>Araneomorphae</taxon>
        <taxon>Entelegynae</taxon>
        <taxon>Araneoidea</taxon>
        <taxon>Nephilidae</taxon>
        <taxon>Trichonephila</taxon>
        <taxon>Trichonephila inaurata</taxon>
    </lineage>
</organism>